<dbReference type="SUPFAM" id="SSF52743">
    <property type="entry name" value="Subtilisin-like"/>
    <property type="match status" value="1"/>
</dbReference>
<keyword evidence="3 5" id="KW-0378">Hydrolase</keyword>
<keyword evidence="7" id="KW-0472">Membrane</keyword>
<evidence type="ECO:0000256" key="3">
    <source>
        <dbReference type="ARBA" id="ARBA00022801"/>
    </source>
</evidence>
<evidence type="ECO:0000256" key="4">
    <source>
        <dbReference type="ARBA" id="ARBA00022825"/>
    </source>
</evidence>
<keyword evidence="4 5" id="KW-0720">Serine protease</keyword>
<keyword evidence="2 5" id="KW-0645">Protease</keyword>
<feature type="chain" id="PRO_5009287112" evidence="8">
    <location>
        <begin position="31"/>
        <end position="588"/>
    </location>
</feature>
<keyword evidence="7" id="KW-0812">Transmembrane</keyword>
<evidence type="ECO:0000313" key="10">
    <source>
        <dbReference type="EMBL" id="SEF85033.1"/>
    </source>
</evidence>
<evidence type="ECO:0000256" key="1">
    <source>
        <dbReference type="ARBA" id="ARBA00011073"/>
    </source>
</evidence>
<proteinExistence type="inferred from homology"/>
<dbReference type="Gene3D" id="3.40.50.200">
    <property type="entry name" value="Peptidase S8/S53 domain"/>
    <property type="match status" value="1"/>
</dbReference>
<dbReference type="PANTHER" id="PTHR43806:SF11">
    <property type="entry name" value="CEREVISIN-RELATED"/>
    <property type="match status" value="1"/>
</dbReference>
<dbReference type="Proteomes" id="UP000236723">
    <property type="component" value="Unassembled WGS sequence"/>
</dbReference>
<feature type="compositionally biased region" description="Pro residues" evidence="6">
    <location>
        <begin position="504"/>
        <end position="519"/>
    </location>
</feature>
<evidence type="ECO:0000256" key="7">
    <source>
        <dbReference type="SAM" id="Phobius"/>
    </source>
</evidence>
<keyword evidence="7" id="KW-1133">Transmembrane helix</keyword>
<keyword evidence="11" id="KW-1185">Reference proteome</keyword>
<dbReference type="InterPro" id="IPR036852">
    <property type="entry name" value="Peptidase_S8/S53_dom_sf"/>
</dbReference>
<feature type="compositionally biased region" description="Pro residues" evidence="6">
    <location>
        <begin position="560"/>
        <end position="588"/>
    </location>
</feature>
<feature type="active site" description="Charge relay system" evidence="5">
    <location>
        <position position="98"/>
    </location>
</feature>
<feature type="signal peptide" evidence="8">
    <location>
        <begin position="1"/>
        <end position="30"/>
    </location>
</feature>
<dbReference type="EMBL" id="FNVO01000002">
    <property type="protein sequence ID" value="SEF85033.1"/>
    <property type="molecule type" value="Genomic_DNA"/>
</dbReference>
<dbReference type="Pfam" id="PF00082">
    <property type="entry name" value="Peptidase_S8"/>
    <property type="match status" value="1"/>
</dbReference>
<dbReference type="InterPro" id="IPR015500">
    <property type="entry name" value="Peptidase_S8_subtilisin-rel"/>
</dbReference>
<feature type="compositionally biased region" description="Pro residues" evidence="6">
    <location>
        <begin position="480"/>
        <end position="496"/>
    </location>
</feature>
<dbReference type="GO" id="GO:0006508">
    <property type="term" value="P:proteolysis"/>
    <property type="evidence" value="ECO:0007669"/>
    <property type="project" value="UniProtKB-KW"/>
</dbReference>
<feature type="active site" description="Charge relay system" evidence="5">
    <location>
        <position position="64"/>
    </location>
</feature>
<feature type="compositionally biased region" description="Pro residues" evidence="6">
    <location>
        <begin position="422"/>
        <end position="436"/>
    </location>
</feature>
<evidence type="ECO:0000256" key="5">
    <source>
        <dbReference type="PROSITE-ProRule" id="PRU01240"/>
    </source>
</evidence>
<keyword evidence="8" id="KW-0732">Signal</keyword>
<sequence>MRALAARAGTVLAAAALVLAPTFATAPAHADEIRDRQRPILRILGAEEAWKITRGAGVTVAVVDSGVDPDQPDLRGSVTVGPNMLAGIDGRRVPKGRHGTGMASLIAGHGHGPGGRDGVIGIAPEARILALRVLAEPGDPSYAAYRADRGAREAVAKGIRYAVDHGADVINLSLGNTRPTSEDREAVAYAITKGVVVVSAVGNDGGKRDLLDDDGFAPYSYPASYPGVIAVAATDTAHKRAPFSSRNHSVVLSAPGVAIPVAGPGDGYFLTEGTSDSSALVSGIAALIRSRHPDMKPSLVRQALLDGTRFRPSGKYDASTGFGVVNAVDALRAADAVARTPRGAGALPSGQRFGGAAPGPVKVIHRAPWTEPVAVAVIVLTVAGMAVAVAIAVMLYRRTRPSPWRLQPAMAAVPPPPPVPPPLVFHPGAPPAPAPSTPVFERPDAPSAVETSPPQRPAPAVPSFTAGTGARPAAPSFEAPDPPPGPRPPTAPPRPAEPLLGRWRPPPGAGRPLFEPPATPTGTAGHFGPPHPPPGHGGHFGPPQPPQPSPAAGGVSFERPQPPPAVDGPRSGPPQPPPAANEAPPEQP</sequence>
<evidence type="ECO:0000256" key="8">
    <source>
        <dbReference type="SAM" id="SignalP"/>
    </source>
</evidence>
<feature type="region of interest" description="Disordered" evidence="6">
    <location>
        <begin position="422"/>
        <end position="588"/>
    </location>
</feature>
<dbReference type="GO" id="GO:0004252">
    <property type="term" value="F:serine-type endopeptidase activity"/>
    <property type="evidence" value="ECO:0007669"/>
    <property type="project" value="UniProtKB-UniRule"/>
</dbReference>
<dbReference type="PRINTS" id="PR00723">
    <property type="entry name" value="SUBTILISIN"/>
</dbReference>
<dbReference type="PROSITE" id="PS00136">
    <property type="entry name" value="SUBTILASE_ASP"/>
    <property type="match status" value="1"/>
</dbReference>
<dbReference type="InterPro" id="IPR050131">
    <property type="entry name" value="Peptidase_S8_subtilisin-like"/>
</dbReference>
<evidence type="ECO:0000313" key="11">
    <source>
        <dbReference type="Proteomes" id="UP000236723"/>
    </source>
</evidence>
<evidence type="ECO:0000256" key="6">
    <source>
        <dbReference type="SAM" id="MobiDB-lite"/>
    </source>
</evidence>
<protein>
    <submittedName>
        <fullName evidence="10">Type VII secretion-associated serine protease mycosin</fullName>
    </submittedName>
</protein>
<feature type="active site" description="Charge relay system" evidence="5">
    <location>
        <position position="275"/>
    </location>
</feature>
<accession>A0A1H5VCS5</accession>
<name>A0A1H5VCS5_9ACTN</name>
<organism evidence="10 11">
    <name type="scientific">Thermomonospora echinospora</name>
    <dbReference type="NCBI Taxonomy" id="1992"/>
    <lineage>
        <taxon>Bacteria</taxon>
        <taxon>Bacillati</taxon>
        <taxon>Actinomycetota</taxon>
        <taxon>Actinomycetes</taxon>
        <taxon>Streptosporangiales</taxon>
        <taxon>Thermomonosporaceae</taxon>
        <taxon>Thermomonospora</taxon>
    </lineage>
</organism>
<dbReference type="InterPro" id="IPR000209">
    <property type="entry name" value="Peptidase_S8/S53_dom"/>
</dbReference>
<feature type="transmembrane region" description="Helical" evidence="7">
    <location>
        <begin position="373"/>
        <end position="396"/>
    </location>
</feature>
<comment type="similarity">
    <text evidence="1 5">Belongs to the peptidase S8 family.</text>
</comment>
<evidence type="ECO:0000259" key="9">
    <source>
        <dbReference type="Pfam" id="PF00082"/>
    </source>
</evidence>
<dbReference type="AlphaFoldDB" id="A0A1H5VCS5"/>
<reference evidence="11" key="1">
    <citation type="submission" date="2016-10" db="EMBL/GenBank/DDBJ databases">
        <authorList>
            <person name="Varghese N."/>
            <person name="Submissions S."/>
        </authorList>
    </citation>
    <scope>NUCLEOTIDE SEQUENCE [LARGE SCALE GENOMIC DNA]</scope>
    <source>
        <strain evidence="11">DSM 43163</strain>
    </source>
</reference>
<evidence type="ECO:0000256" key="2">
    <source>
        <dbReference type="ARBA" id="ARBA00022670"/>
    </source>
</evidence>
<gene>
    <name evidence="10" type="ORF">SAMN04489712_102264</name>
</gene>
<dbReference type="RefSeq" id="WP_200827063.1">
    <property type="nucleotide sequence ID" value="NZ_FNVO01000002.1"/>
</dbReference>
<dbReference type="PROSITE" id="PS51892">
    <property type="entry name" value="SUBTILASE"/>
    <property type="match status" value="1"/>
</dbReference>
<dbReference type="InterPro" id="IPR023827">
    <property type="entry name" value="Peptidase_S8_Asp-AS"/>
</dbReference>
<feature type="domain" description="Peptidase S8/S53" evidence="9">
    <location>
        <begin position="55"/>
        <end position="323"/>
    </location>
</feature>
<dbReference type="PANTHER" id="PTHR43806">
    <property type="entry name" value="PEPTIDASE S8"/>
    <property type="match status" value="1"/>
</dbReference>